<dbReference type="PROSITE" id="PS50983">
    <property type="entry name" value="FE_B12_PBP"/>
    <property type="match status" value="1"/>
</dbReference>
<evidence type="ECO:0000259" key="2">
    <source>
        <dbReference type="PROSITE" id="PS50983"/>
    </source>
</evidence>
<evidence type="ECO:0000313" key="4">
    <source>
        <dbReference type="Proteomes" id="UP000182944"/>
    </source>
</evidence>
<accession>A0A1H2T675</accession>
<dbReference type="InterPro" id="IPR050902">
    <property type="entry name" value="ABC_Transporter_SBP"/>
</dbReference>
<organism evidence="3 4">
    <name type="scientific">Paracoccus sanguinis</name>
    <dbReference type="NCBI Taxonomy" id="1545044"/>
    <lineage>
        <taxon>Bacteria</taxon>
        <taxon>Pseudomonadati</taxon>
        <taxon>Pseudomonadota</taxon>
        <taxon>Alphaproteobacteria</taxon>
        <taxon>Rhodobacterales</taxon>
        <taxon>Paracoccaceae</taxon>
        <taxon>Paracoccus</taxon>
    </lineage>
</organism>
<keyword evidence="4" id="KW-1185">Reference proteome</keyword>
<gene>
    <name evidence="3" type="ORF">SAMN05444276_101856</name>
</gene>
<dbReference type="AlphaFoldDB" id="A0A1H2T675"/>
<proteinExistence type="predicted"/>
<protein>
    <submittedName>
        <fullName evidence="3">Iron complex transport system substrate-binding protein</fullName>
    </submittedName>
</protein>
<dbReference type="InterPro" id="IPR002491">
    <property type="entry name" value="ABC_transptr_periplasmic_BD"/>
</dbReference>
<dbReference type="PANTHER" id="PTHR30535">
    <property type="entry name" value="VITAMIN B12-BINDING PROTEIN"/>
    <property type="match status" value="1"/>
</dbReference>
<dbReference type="STRING" id="1545044.SAMN05444276_101856"/>
<name>A0A1H2T675_9RHOB</name>
<feature type="chain" id="PRO_5010158200" evidence="1">
    <location>
        <begin position="34"/>
        <end position="299"/>
    </location>
</feature>
<keyword evidence="1" id="KW-0732">Signal</keyword>
<dbReference type="PANTHER" id="PTHR30535:SF34">
    <property type="entry name" value="MOLYBDATE-BINDING PROTEIN MOLA"/>
    <property type="match status" value="1"/>
</dbReference>
<reference evidence="4" key="1">
    <citation type="submission" date="2016-10" db="EMBL/GenBank/DDBJ databases">
        <authorList>
            <person name="Varghese N."/>
            <person name="Submissions S."/>
        </authorList>
    </citation>
    <scope>NUCLEOTIDE SEQUENCE [LARGE SCALE GENOMIC DNA]</scope>
    <source>
        <strain evidence="4">DSM 29303</strain>
    </source>
</reference>
<sequence>MPAGRLRQVRRPLRAPRPLALLAALLVPALAGAAPAAPPPPATPPARVVSMNLCTDQLAMLLAAPGQLVSVSHLARDPQMSAMVAEAAAYPPNRGRAEEVYLMRPDLVLAGTYDGPPVAMLARLGVPVVTLAPPTSLAETRAAIRTIGQALGRAPAAEAMLAQFDARLARLAHPAGDGAPLAATWGPNGYSAGAESLAGDVLKTAGFALLSERLGMAGSGTVPLETLVLADPALIVTGRRFPGASRAEETLTHPALTHLHARRIEIPDADWACGIPQVLDALATLAEAREALPATAGQP</sequence>
<dbReference type="EMBL" id="FNNA01000001">
    <property type="protein sequence ID" value="SDW39348.1"/>
    <property type="molecule type" value="Genomic_DNA"/>
</dbReference>
<dbReference type="Gene3D" id="3.40.50.1980">
    <property type="entry name" value="Nitrogenase molybdenum iron protein domain"/>
    <property type="match status" value="2"/>
</dbReference>
<feature type="domain" description="Fe/B12 periplasmic-binding" evidence="2">
    <location>
        <begin position="47"/>
        <end position="296"/>
    </location>
</feature>
<evidence type="ECO:0000313" key="3">
    <source>
        <dbReference type="EMBL" id="SDW39348.1"/>
    </source>
</evidence>
<dbReference type="SUPFAM" id="SSF53807">
    <property type="entry name" value="Helical backbone' metal receptor"/>
    <property type="match status" value="1"/>
</dbReference>
<feature type="signal peptide" evidence="1">
    <location>
        <begin position="1"/>
        <end position="33"/>
    </location>
</feature>
<dbReference type="Pfam" id="PF01497">
    <property type="entry name" value="Peripla_BP_2"/>
    <property type="match status" value="1"/>
</dbReference>
<evidence type="ECO:0000256" key="1">
    <source>
        <dbReference type="SAM" id="SignalP"/>
    </source>
</evidence>
<dbReference type="Proteomes" id="UP000182944">
    <property type="component" value="Unassembled WGS sequence"/>
</dbReference>